<reference evidence="1 2" key="1">
    <citation type="journal article" date="2022" name="Hortic Res">
        <title>A haplotype resolved chromosomal level avocado genome allows analysis of novel avocado genes.</title>
        <authorList>
            <person name="Nath O."/>
            <person name="Fletcher S.J."/>
            <person name="Hayward A."/>
            <person name="Shaw L.M."/>
            <person name="Masouleh A.K."/>
            <person name="Furtado A."/>
            <person name="Henry R.J."/>
            <person name="Mitter N."/>
        </authorList>
    </citation>
    <scope>NUCLEOTIDE SEQUENCE [LARGE SCALE GENOMIC DNA]</scope>
    <source>
        <strain evidence="2">cv. Hass</strain>
    </source>
</reference>
<keyword evidence="2" id="KW-1185">Reference proteome</keyword>
<comment type="caution">
    <text evidence="1">The sequence shown here is derived from an EMBL/GenBank/DDBJ whole genome shotgun (WGS) entry which is preliminary data.</text>
</comment>
<organism evidence="1 2">
    <name type="scientific">Persea americana</name>
    <name type="common">Avocado</name>
    <dbReference type="NCBI Taxonomy" id="3435"/>
    <lineage>
        <taxon>Eukaryota</taxon>
        <taxon>Viridiplantae</taxon>
        <taxon>Streptophyta</taxon>
        <taxon>Embryophyta</taxon>
        <taxon>Tracheophyta</taxon>
        <taxon>Spermatophyta</taxon>
        <taxon>Magnoliopsida</taxon>
        <taxon>Magnoliidae</taxon>
        <taxon>Laurales</taxon>
        <taxon>Lauraceae</taxon>
        <taxon>Persea</taxon>
    </lineage>
</organism>
<proteinExistence type="predicted"/>
<evidence type="ECO:0000313" key="1">
    <source>
        <dbReference type="EMBL" id="KAJ8648584.1"/>
    </source>
</evidence>
<protein>
    <submittedName>
        <fullName evidence="1">Uncharacterized protein</fullName>
    </submittedName>
</protein>
<dbReference type="Proteomes" id="UP001234297">
    <property type="component" value="Chromosome 1"/>
</dbReference>
<sequence>MSKRNLAPLSSGSNITQWPLAQNSTPNPSVANQWHGSDSEVQTSNDLTTSQSWNAFEDSNVNLSLASFENLPQKSEPKIPAYYTSTSRDYFGSSKDFSELGFQRSTIEESAPSLPFNDVIAGSSFPSELPSMGITLPRPLGQKSTNPFDLPYDSDLESSTMVCDI</sequence>
<accession>A0ACC2MT69</accession>
<evidence type="ECO:0000313" key="2">
    <source>
        <dbReference type="Proteomes" id="UP001234297"/>
    </source>
</evidence>
<dbReference type="EMBL" id="CM056809">
    <property type="protein sequence ID" value="KAJ8648584.1"/>
    <property type="molecule type" value="Genomic_DNA"/>
</dbReference>
<gene>
    <name evidence="1" type="ORF">MRB53_001607</name>
</gene>
<name>A0ACC2MT69_PERAE</name>